<feature type="transmembrane region" description="Helical" evidence="1">
    <location>
        <begin position="12"/>
        <end position="31"/>
    </location>
</feature>
<feature type="transmembrane region" description="Helical" evidence="1">
    <location>
        <begin position="136"/>
        <end position="153"/>
    </location>
</feature>
<evidence type="ECO:0000313" key="2">
    <source>
        <dbReference type="EMBL" id="QNN44492.1"/>
    </source>
</evidence>
<gene>
    <name evidence="2" type="ORF">H9L23_10635</name>
</gene>
<keyword evidence="1" id="KW-0472">Membrane</keyword>
<accession>A0A7G9QMB7</accession>
<dbReference type="Proteomes" id="UP000515806">
    <property type="component" value="Chromosome"/>
</dbReference>
<sequence>MKSNYDRVTDINNYKMYVLYGSTLITLLLTVNEKIEFTKNYPWALDYISVVIAINLMLIVLYLILDFRATYVFSRAERTRTLQYLDNSFDTNFAGRKVEGYFSQDTLNAGFYKLSVNCFENIFHTFSIAKEMQFKTYFKAGVVIIVFMFSSAVGDKGLVRSLIEAILPLTLLQDGIKLALFISRLESLLDNFKSFFTSIKTAGFENKEPEAMRYVIEYETTLSWASIPMDSSIFKLFQSQLAIDWDELKSEYNIID</sequence>
<dbReference type="KEGG" id="proe:H9L23_10635"/>
<protein>
    <submittedName>
        <fullName evidence="2">Uncharacterized protein</fullName>
    </submittedName>
</protein>
<evidence type="ECO:0000313" key="3">
    <source>
        <dbReference type="Proteomes" id="UP000515806"/>
    </source>
</evidence>
<reference evidence="2 3" key="1">
    <citation type="submission" date="2020-08" db="EMBL/GenBank/DDBJ databases">
        <title>Genome sequence of Pedobacter roseus KACC 11594T.</title>
        <authorList>
            <person name="Hyun D.-W."/>
            <person name="Bae J.-W."/>
        </authorList>
    </citation>
    <scope>NUCLEOTIDE SEQUENCE [LARGE SCALE GENOMIC DNA]</scope>
    <source>
        <strain evidence="2 3">KACC 11594</strain>
    </source>
</reference>
<name>A0A7G9QMB7_9SPHI</name>
<dbReference type="AlphaFoldDB" id="A0A7G9QMB7"/>
<keyword evidence="1" id="KW-1133">Transmembrane helix</keyword>
<dbReference type="RefSeq" id="WP_187594934.1">
    <property type="nucleotide sequence ID" value="NZ_CP060723.1"/>
</dbReference>
<dbReference type="EMBL" id="CP060723">
    <property type="protein sequence ID" value="QNN44492.1"/>
    <property type="molecule type" value="Genomic_DNA"/>
</dbReference>
<evidence type="ECO:0000256" key="1">
    <source>
        <dbReference type="SAM" id="Phobius"/>
    </source>
</evidence>
<proteinExistence type="predicted"/>
<keyword evidence="3" id="KW-1185">Reference proteome</keyword>
<feature type="transmembrane region" description="Helical" evidence="1">
    <location>
        <begin position="43"/>
        <end position="65"/>
    </location>
</feature>
<organism evidence="2 3">
    <name type="scientific">Pedobacter roseus</name>
    <dbReference type="NCBI Taxonomy" id="336820"/>
    <lineage>
        <taxon>Bacteria</taxon>
        <taxon>Pseudomonadati</taxon>
        <taxon>Bacteroidota</taxon>
        <taxon>Sphingobacteriia</taxon>
        <taxon>Sphingobacteriales</taxon>
        <taxon>Sphingobacteriaceae</taxon>
        <taxon>Pedobacter</taxon>
    </lineage>
</organism>
<keyword evidence="1" id="KW-0812">Transmembrane</keyword>